<evidence type="ECO:0000256" key="4">
    <source>
        <dbReference type="ARBA" id="ARBA00082680"/>
    </source>
</evidence>
<comment type="similarity">
    <text evidence="1">Belongs to the universal ribosomal protein uL1 family.</text>
</comment>
<dbReference type="Gene3D" id="3.30.190.20">
    <property type="match status" value="1"/>
</dbReference>
<feature type="compositionally biased region" description="Basic and acidic residues" evidence="5">
    <location>
        <begin position="158"/>
        <end position="182"/>
    </location>
</feature>
<proteinExistence type="inferred from homology"/>
<dbReference type="GO" id="GO:0005840">
    <property type="term" value="C:ribosome"/>
    <property type="evidence" value="ECO:0007669"/>
    <property type="project" value="UniProtKB-KW"/>
</dbReference>
<reference evidence="6" key="1">
    <citation type="submission" date="2019-08" db="EMBL/GenBank/DDBJ databases">
        <title>Reference gene set and small RNA set construction with multiple tissues from Davidia involucrata Baill.</title>
        <authorList>
            <person name="Yang H."/>
            <person name="Zhou C."/>
            <person name="Li G."/>
            <person name="Wang J."/>
            <person name="Gao P."/>
            <person name="Wang M."/>
            <person name="Wang R."/>
            <person name="Zhao Y."/>
        </authorList>
    </citation>
    <scope>NUCLEOTIDE SEQUENCE</scope>
    <source>
        <tissue evidence="6">Mixed with DoveR01_LX</tissue>
    </source>
</reference>
<accession>A0A5B6ZBB2</accession>
<dbReference type="InterPro" id="IPR023674">
    <property type="entry name" value="Ribosomal_uL1-like"/>
</dbReference>
<dbReference type="CDD" id="cd00403">
    <property type="entry name" value="Ribosomal_L1"/>
    <property type="match status" value="1"/>
</dbReference>
<evidence type="ECO:0000256" key="3">
    <source>
        <dbReference type="ARBA" id="ARBA00023274"/>
    </source>
</evidence>
<dbReference type="FunFam" id="3.40.50.790:FF:000001">
    <property type="entry name" value="50S ribosomal protein L1"/>
    <property type="match status" value="1"/>
</dbReference>
<dbReference type="GO" id="GO:1990904">
    <property type="term" value="C:ribonucleoprotein complex"/>
    <property type="evidence" value="ECO:0007669"/>
    <property type="project" value="UniProtKB-KW"/>
</dbReference>
<dbReference type="Gene3D" id="3.40.50.790">
    <property type="match status" value="1"/>
</dbReference>
<gene>
    <name evidence="6" type="ORF">Din_010871</name>
</gene>
<dbReference type="AlphaFoldDB" id="A0A5B6ZBB2"/>
<keyword evidence="3" id="KW-0687">Ribonucleoprotein</keyword>
<dbReference type="PANTHER" id="PTHR36427:SF4">
    <property type="entry name" value="RIBOSOMAL PROTEIN L1P_L10E FAMILY"/>
    <property type="match status" value="1"/>
</dbReference>
<keyword evidence="2 6" id="KW-0689">Ribosomal protein</keyword>
<evidence type="ECO:0000256" key="1">
    <source>
        <dbReference type="ARBA" id="ARBA00010531"/>
    </source>
</evidence>
<dbReference type="SUPFAM" id="SSF56808">
    <property type="entry name" value="Ribosomal protein L1"/>
    <property type="match status" value="1"/>
</dbReference>
<evidence type="ECO:0000256" key="5">
    <source>
        <dbReference type="SAM" id="MobiDB-lite"/>
    </source>
</evidence>
<feature type="compositionally biased region" description="Low complexity" evidence="5">
    <location>
        <begin position="42"/>
        <end position="55"/>
    </location>
</feature>
<dbReference type="PANTHER" id="PTHR36427">
    <property type="entry name" value="54S RIBOSOMAL PROTEIN L1, MITOCHONDRIAL"/>
    <property type="match status" value="1"/>
</dbReference>
<feature type="region of interest" description="Disordered" evidence="5">
    <location>
        <begin position="151"/>
        <end position="182"/>
    </location>
</feature>
<dbReference type="InterPro" id="IPR016095">
    <property type="entry name" value="Ribosomal_uL1_3-a/b-sand"/>
</dbReference>
<dbReference type="EMBL" id="GHES01010871">
    <property type="protein sequence ID" value="MPA41430.1"/>
    <property type="molecule type" value="Transcribed_RNA"/>
</dbReference>
<name>A0A5B6ZBB2_DAVIN</name>
<feature type="region of interest" description="Disordered" evidence="5">
    <location>
        <begin position="42"/>
        <end position="116"/>
    </location>
</feature>
<dbReference type="InterPro" id="IPR028364">
    <property type="entry name" value="Ribosomal_uL1/biogenesis"/>
</dbReference>
<dbReference type="Pfam" id="PF00687">
    <property type="entry name" value="Ribosomal_L1"/>
    <property type="match status" value="1"/>
</dbReference>
<sequence>MAAFELLFSQARRHCLTRTPSQLSILLRSHSSSYRSFLGFHRPLSSSSESSSEPNPEARPNEPPGRPQSTPIQVVSYPVKSKDQFSPLEEESPQPTPPPRRPQQLDAVSEEPVNAEARTWSREDFRYVKDVPKISPVSYPAKVAPLPEDRVAASAGEETAKEQDAKGEDRRKRDGQLDREGRRIEAGNQTIWKVLKVEGEKVPFPTLIKVESKKKEKVIYDLKEAIRLVKANSKLNFDETVEAHVKLAVELRRTDLKLSGSVRLPHGLGKAVRVAVFAEGAAADEARAAGADIVGGQELIEGIKNGNVKVDFTKCISTPQLMPRVGKEISKILRRLTPNPKSGTVTNDISRVVREAKENIDLRKDKSAIVHVGLGKASFVEEALRENVGAFVNALLLAKPVGLKKSSKYAGYVSSFHLCSTMGPGFPVSIQSLSIAADHYNRLQLR</sequence>
<organism evidence="6">
    <name type="scientific">Davidia involucrata</name>
    <name type="common">Dove tree</name>
    <dbReference type="NCBI Taxonomy" id="16924"/>
    <lineage>
        <taxon>Eukaryota</taxon>
        <taxon>Viridiplantae</taxon>
        <taxon>Streptophyta</taxon>
        <taxon>Embryophyta</taxon>
        <taxon>Tracheophyta</taxon>
        <taxon>Spermatophyta</taxon>
        <taxon>Magnoliopsida</taxon>
        <taxon>eudicotyledons</taxon>
        <taxon>Gunneridae</taxon>
        <taxon>Pentapetalae</taxon>
        <taxon>asterids</taxon>
        <taxon>Cornales</taxon>
        <taxon>Nyssaceae</taxon>
        <taxon>Davidia</taxon>
    </lineage>
</organism>
<evidence type="ECO:0000313" key="6">
    <source>
        <dbReference type="EMBL" id="MPA41430.1"/>
    </source>
</evidence>
<protein>
    <recommendedName>
        <fullName evidence="4">CL1</fullName>
    </recommendedName>
</protein>
<evidence type="ECO:0000256" key="2">
    <source>
        <dbReference type="ARBA" id="ARBA00022980"/>
    </source>
</evidence>